<comment type="caution">
    <text evidence="2">The sequence shown here is derived from an EMBL/GenBank/DDBJ whole genome shotgun (WGS) entry which is preliminary data.</text>
</comment>
<proteinExistence type="predicted"/>
<sequence length="477" mass="52995">MAAAAGKIGETGKFEGERGFKVQKAAPYIKHRLEVWDKLYAKYTSGLSGKPRKDIKIELPDGTVKDGKAFETSPMDIARLGDGVALQRKEMSISKGLAESAIVAKAGDELAATWRGVIYKETVESLKQCVVADIEEDELEVDETSVLWDLTRPLEGSCRMELLKFDHPQGQALRCTATLLPVAGGTEANIGYDPFRLYFDVPVWGGWRELRDPITQRSPADETGNETPDARDSPSNKLELIRLNGLEEFLLLGDWQLFSVVPEKMEEYEDPNFHLHVYSNPDLSGEPILDLNSGDVVASVNLPKPGISEILLPDVDAIIKSGYVKYRWPPQEPRDAFSKRHADQTYFPMTDGSRYLQLLPTKMRNEDFSGMDAVVGPSWTVLPAPPHRRGPNDTALAVTETRDPRSNLLGWLRAGAEVRLHLIEGTRALLGWLEEEDAHFAGGWISVVRLDGSATVRRILEETSNQRILAPNPVKTP</sequence>
<evidence type="ECO:0000313" key="3">
    <source>
        <dbReference type="Proteomes" id="UP001642464"/>
    </source>
</evidence>
<dbReference type="EMBL" id="CAXAMM010044128">
    <property type="protein sequence ID" value="CAK9113357.1"/>
    <property type="molecule type" value="Genomic_DNA"/>
</dbReference>
<dbReference type="InterPro" id="IPR012675">
    <property type="entry name" value="Beta-grasp_dom_sf"/>
</dbReference>
<dbReference type="Gene3D" id="3.10.20.30">
    <property type="match status" value="2"/>
</dbReference>
<organism evidence="2 3">
    <name type="scientific">Durusdinium trenchii</name>
    <dbReference type="NCBI Taxonomy" id="1381693"/>
    <lineage>
        <taxon>Eukaryota</taxon>
        <taxon>Sar</taxon>
        <taxon>Alveolata</taxon>
        <taxon>Dinophyceae</taxon>
        <taxon>Suessiales</taxon>
        <taxon>Symbiodiniaceae</taxon>
        <taxon>Durusdinium</taxon>
    </lineage>
</organism>
<evidence type="ECO:0000256" key="1">
    <source>
        <dbReference type="SAM" id="MobiDB-lite"/>
    </source>
</evidence>
<reference evidence="2 3" key="1">
    <citation type="submission" date="2024-02" db="EMBL/GenBank/DDBJ databases">
        <authorList>
            <person name="Chen Y."/>
            <person name="Shah S."/>
            <person name="Dougan E. K."/>
            <person name="Thang M."/>
            <person name="Chan C."/>
        </authorList>
    </citation>
    <scope>NUCLEOTIDE SEQUENCE [LARGE SCALE GENOMIC DNA]</scope>
</reference>
<accession>A0ABP0SLU8</accession>
<dbReference type="CDD" id="cd01667">
    <property type="entry name" value="TGS_ThrRS"/>
    <property type="match status" value="1"/>
</dbReference>
<feature type="region of interest" description="Disordered" evidence="1">
    <location>
        <begin position="215"/>
        <end position="235"/>
    </location>
</feature>
<dbReference type="Proteomes" id="UP001642464">
    <property type="component" value="Unassembled WGS sequence"/>
</dbReference>
<evidence type="ECO:0000313" key="2">
    <source>
        <dbReference type="EMBL" id="CAK9113357.1"/>
    </source>
</evidence>
<keyword evidence="3" id="KW-1185">Reference proteome</keyword>
<gene>
    <name evidence="2" type="ORF">SCF082_LOCUS52537</name>
</gene>
<protein>
    <submittedName>
        <fullName evidence="2">Cytoplasmic (Threonyl-tRNA synthetase) (ThrRS)</fullName>
    </submittedName>
</protein>
<name>A0ABP0SLU8_9DINO</name>